<dbReference type="RefSeq" id="WP_379746491.1">
    <property type="nucleotide sequence ID" value="NZ_JBHTCP010000004.1"/>
</dbReference>
<dbReference type="InterPro" id="IPR000182">
    <property type="entry name" value="GNAT_dom"/>
</dbReference>
<dbReference type="EMBL" id="JBHTCP010000004">
    <property type="protein sequence ID" value="MFC7370701.1"/>
    <property type="molecule type" value="Genomic_DNA"/>
</dbReference>
<comment type="caution">
    <text evidence="4">The sequence shown here is derived from an EMBL/GenBank/DDBJ whole genome shotgun (WGS) entry which is preliminary data.</text>
</comment>
<dbReference type="NCBIfam" id="TIGR03827">
    <property type="entry name" value="GNAT_ablB"/>
    <property type="match status" value="1"/>
</dbReference>
<name>A0ABW2NJU1_9BACL</name>
<feature type="domain" description="N-acetyltransferase" evidence="3">
    <location>
        <begin position="132"/>
        <end position="278"/>
    </location>
</feature>
<dbReference type="Gene3D" id="3.40.630.30">
    <property type="match status" value="1"/>
</dbReference>
<dbReference type="InterPro" id="IPR050680">
    <property type="entry name" value="YpeA/RimI_acetyltransf"/>
</dbReference>
<dbReference type="InterPro" id="IPR016181">
    <property type="entry name" value="Acyl_CoA_acyltransferase"/>
</dbReference>
<keyword evidence="1" id="KW-0808">Transferase</keyword>
<evidence type="ECO:0000256" key="2">
    <source>
        <dbReference type="ARBA" id="ARBA00023315"/>
    </source>
</evidence>
<evidence type="ECO:0000259" key="3">
    <source>
        <dbReference type="PROSITE" id="PS51186"/>
    </source>
</evidence>
<evidence type="ECO:0000313" key="4">
    <source>
        <dbReference type="EMBL" id="MFC7370701.1"/>
    </source>
</evidence>
<dbReference type="Pfam" id="PF00583">
    <property type="entry name" value="Acetyltransf_1"/>
    <property type="match status" value="1"/>
</dbReference>
<dbReference type="PROSITE" id="PS51186">
    <property type="entry name" value="GNAT"/>
    <property type="match status" value="1"/>
</dbReference>
<dbReference type="CDD" id="cd04301">
    <property type="entry name" value="NAT_SF"/>
    <property type="match status" value="1"/>
</dbReference>
<evidence type="ECO:0000256" key="1">
    <source>
        <dbReference type="ARBA" id="ARBA00022679"/>
    </source>
</evidence>
<organism evidence="4 5">
    <name type="scientific">Fictibacillus iocasae</name>
    <dbReference type="NCBI Taxonomy" id="2715437"/>
    <lineage>
        <taxon>Bacteria</taxon>
        <taxon>Bacillati</taxon>
        <taxon>Bacillota</taxon>
        <taxon>Bacilli</taxon>
        <taxon>Bacillales</taxon>
        <taxon>Fictibacillaceae</taxon>
        <taxon>Fictibacillus</taxon>
    </lineage>
</organism>
<dbReference type="PANTHER" id="PTHR43420">
    <property type="entry name" value="ACETYLTRANSFERASE"/>
    <property type="match status" value="1"/>
</dbReference>
<proteinExistence type="predicted"/>
<dbReference type="Proteomes" id="UP001596549">
    <property type="component" value="Unassembled WGS sequence"/>
</dbReference>
<keyword evidence="2" id="KW-0012">Acyltransferase</keyword>
<dbReference type="InterPro" id="IPR022525">
    <property type="entry name" value="GNAT_AblB"/>
</dbReference>
<dbReference type="SUPFAM" id="SSF55729">
    <property type="entry name" value="Acyl-CoA N-acyltransferases (Nat)"/>
    <property type="match status" value="2"/>
</dbReference>
<gene>
    <name evidence="4" type="primary">ablB</name>
    <name evidence="4" type="ORF">ACFQPF_03320</name>
</gene>
<evidence type="ECO:0000313" key="5">
    <source>
        <dbReference type="Proteomes" id="UP001596549"/>
    </source>
</evidence>
<reference evidence="5" key="1">
    <citation type="journal article" date="2019" name="Int. J. Syst. Evol. Microbiol.">
        <title>The Global Catalogue of Microorganisms (GCM) 10K type strain sequencing project: providing services to taxonomists for standard genome sequencing and annotation.</title>
        <authorList>
            <consortium name="The Broad Institute Genomics Platform"/>
            <consortium name="The Broad Institute Genome Sequencing Center for Infectious Disease"/>
            <person name="Wu L."/>
            <person name="Ma J."/>
        </authorList>
    </citation>
    <scope>NUCLEOTIDE SEQUENCE [LARGE SCALE GENOMIC DNA]</scope>
    <source>
        <strain evidence="5">NBRC 106396</strain>
    </source>
</reference>
<sequence length="287" mass="33684">MKETYFESEIVQTENFSADVYLDYFNERMRVDDFRGSQSALWDFIEEKAVQHSFAKVILKCRPEYTSFFLQHGFVVEAHFKGYFNGGDCLFLSRFYTKKRKDSAYWIEEDKTIDHCMKLERSASLPFLPEGCIIRKADTRDASRLAHLYGAVFKVYPTPMNDPDYIKKVMQEGTIFYCAEKDGVIVSAASAETLVKYHNAEITDCATLEEFRKFGLMKILIHRLEEELRKMGIYCAYSLARALSFGMNAVFHQRGYRYFGRLANNCIIFEDYEDMNLWVKDLSEERR</sequence>
<dbReference type="PANTHER" id="PTHR43420:SF52">
    <property type="entry name" value="N-ACETYLTRANSFERASE YODP"/>
    <property type="match status" value="1"/>
</dbReference>
<keyword evidence="5" id="KW-1185">Reference proteome</keyword>
<protein>
    <submittedName>
        <fullName evidence="4">Beta-lysine N-acetyltransferase</fullName>
    </submittedName>
</protein>
<accession>A0ABW2NJU1</accession>